<evidence type="ECO:0000313" key="2">
    <source>
        <dbReference type="Proteomes" id="UP000050741"/>
    </source>
</evidence>
<reference evidence="2" key="2">
    <citation type="submission" date="2014-05" db="EMBL/GenBank/DDBJ databases">
        <title>The genome and life-stage specific transcriptomes of Globodera pallida elucidate key aspects of plant parasitism by a cyst nematode.</title>
        <authorList>
            <person name="Cotton J.A."/>
            <person name="Lilley C.J."/>
            <person name="Jones L.M."/>
            <person name="Kikuchi T."/>
            <person name="Reid A.J."/>
            <person name="Thorpe P."/>
            <person name="Tsai I.J."/>
            <person name="Beasley H."/>
            <person name="Blok V."/>
            <person name="Cock P.J.A."/>
            <person name="Van den Akker S.E."/>
            <person name="Holroyd N."/>
            <person name="Hunt M."/>
            <person name="Mantelin S."/>
            <person name="Naghra H."/>
            <person name="Pain A."/>
            <person name="Palomares-Rius J.E."/>
            <person name="Zarowiecki M."/>
            <person name="Berriman M."/>
            <person name="Jones J.T."/>
            <person name="Urwin P.E."/>
        </authorList>
    </citation>
    <scope>NUCLEOTIDE SEQUENCE [LARGE SCALE GENOMIC DNA]</scope>
    <source>
        <strain evidence="2">Lindley</strain>
    </source>
</reference>
<feature type="compositionally biased region" description="Polar residues" evidence="1">
    <location>
        <begin position="1"/>
        <end position="11"/>
    </location>
</feature>
<reference evidence="3" key="3">
    <citation type="submission" date="2016-06" db="UniProtKB">
        <authorList>
            <consortium name="WormBaseParasite"/>
        </authorList>
    </citation>
    <scope>IDENTIFICATION</scope>
</reference>
<feature type="compositionally biased region" description="Polar residues" evidence="1">
    <location>
        <begin position="41"/>
        <end position="59"/>
    </location>
</feature>
<dbReference type="AlphaFoldDB" id="A0A183BK02"/>
<evidence type="ECO:0000256" key="1">
    <source>
        <dbReference type="SAM" id="MobiDB-lite"/>
    </source>
</evidence>
<reference evidence="2" key="1">
    <citation type="submission" date="2013-12" db="EMBL/GenBank/DDBJ databases">
        <authorList>
            <person name="Aslett M."/>
        </authorList>
    </citation>
    <scope>NUCLEOTIDE SEQUENCE [LARGE SCALE GENOMIC DNA]</scope>
    <source>
        <strain evidence="2">Lindley</strain>
    </source>
</reference>
<dbReference type="WBParaSite" id="GPLIN_000093100">
    <property type="protein sequence ID" value="GPLIN_000093100"/>
    <property type="gene ID" value="GPLIN_000093100"/>
</dbReference>
<dbReference type="Proteomes" id="UP000050741">
    <property type="component" value="Unassembled WGS sequence"/>
</dbReference>
<organism evidence="2 3">
    <name type="scientific">Globodera pallida</name>
    <name type="common">Potato cyst nematode worm</name>
    <name type="synonym">Heterodera pallida</name>
    <dbReference type="NCBI Taxonomy" id="36090"/>
    <lineage>
        <taxon>Eukaryota</taxon>
        <taxon>Metazoa</taxon>
        <taxon>Ecdysozoa</taxon>
        <taxon>Nematoda</taxon>
        <taxon>Chromadorea</taxon>
        <taxon>Rhabditida</taxon>
        <taxon>Tylenchina</taxon>
        <taxon>Tylenchomorpha</taxon>
        <taxon>Tylenchoidea</taxon>
        <taxon>Heteroderidae</taxon>
        <taxon>Heteroderinae</taxon>
        <taxon>Globodera</taxon>
    </lineage>
</organism>
<accession>A0A183BK02</accession>
<proteinExistence type="predicted"/>
<name>A0A183BK02_GLOPA</name>
<keyword evidence="2" id="KW-1185">Reference proteome</keyword>
<sequence>MSATEQQQQSQKRARPAEENGDESAVLTKTQKVDNGDVPTVTANNEANANSNKLKAKLTNNEKAKADEETEEQAHEEEDDSEGESGAGGDEDEQDDDEEDDEEGVEGDDDDEEGTTTTRMPKPMRAMRRNKLSVQSSKLVLATEQQHLFVFCFDLLGHVPSRTWVRRRERDVSALLFGTALSALPFRP</sequence>
<feature type="compositionally biased region" description="Acidic residues" evidence="1">
    <location>
        <begin position="68"/>
        <end position="114"/>
    </location>
</feature>
<evidence type="ECO:0000313" key="3">
    <source>
        <dbReference type="WBParaSite" id="GPLIN_000093100"/>
    </source>
</evidence>
<protein>
    <submittedName>
        <fullName evidence="3">Prothymosin alpha</fullName>
    </submittedName>
</protein>
<feature type="region of interest" description="Disordered" evidence="1">
    <location>
        <begin position="1"/>
        <end position="128"/>
    </location>
</feature>